<dbReference type="OrthoDB" id="9769193at2"/>
<gene>
    <name evidence="6" type="ordered locus">Hore_00090</name>
</gene>
<keyword evidence="4" id="KW-0472">Membrane</keyword>
<dbReference type="KEGG" id="hor:Hore_00090"/>
<dbReference type="Proteomes" id="UP000000719">
    <property type="component" value="Chromosome"/>
</dbReference>
<evidence type="ECO:0000256" key="2">
    <source>
        <dbReference type="ARBA" id="ARBA00007639"/>
    </source>
</evidence>
<dbReference type="EMBL" id="CP001098">
    <property type="protein sequence ID" value="ACL68772.1"/>
    <property type="molecule type" value="Genomic_DNA"/>
</dbReference>
<name>B8CZP2_HALOH</name>
<dbReference type="PANTHER" id="PTHR46847:SF1">
    <property type="entry name" value="D-ALLOSE-BINDING PERIPLASMIC PROTEIN-RELATED"/>
    <property type="match status" value="1"/>
</dbReference>
<evidence type="ECO:0000256" key="4">
    <source>
        <dbReference type="SAM" id="Phobius"/>
    </source>
</evidence>
<dbReference type="Pfam" id="PF13407">
    <property type="entry name" value="Peripla_BP_4"/>
    <property type="match status" value="1"/>
</dbReference>
<dbReference type="SUPFAM" id="SSF53822">
    <property type="entry name" value="Periplasmic binding protein-like I"/>
    <property type="match status" value="1"/>
</dbReference>
<keyword evidence="6" id="KW-0813">Transport</keyword>
<keyword evidence="4" id="KW-1133">Transmembrane helix</keyword>
<evidence type="ECO:0000256" key="1">
    <source>
        <dbReference type="ARBA" id="ARBA00004196"/>
    </source>
</evidence>
<protein>
    <submittedName>
        <fullName evidence="6">ABC-type sugar transport system periplasmic component</fullName>
    </submittedName>
</protein>
<dbReference type="HOGENOM" id="CLU_1007490_0_0_9"/>
<dbReference type="RefSeq" id="WP_012634971.1">
    <property type="nucleotide sequence ID" value="NC_011899.1"/>
</dbReference>
<keyword evidence="7" id="KW-1185">Reference proteome</keyword>
<reference evidence="6 7" key="1">
    <citation type="journal article" date="2009" name="PLoS ONE">
        <title>Genome analysis of the anaerobic thermohalophilic bacterium Halothermothrix orenii.</title>
        <authorList>
            <person name="Mavromatis K."/>
            <person name="Ivanova N."/>
            <person name="Anderson I."/>
            <person name="Lykidis A."/>
            <person name="Hooper S.D."/>
            <person name="Sun H."/>
            <person name="Kunin V."/>
            <person name="Lapidus A."/>
            <person name="Hugenholtz P."/>
            <person name="Patel B."/>
            <person name="Kyrpides N.C."/>
        </authorList>
    </citation>
    <scope>NUCLEOTIDE SEQUENCE [LARGE SCALE GENOMIC DNA]</scope>
    <source>
        <strain evidence="7">H 168 / OCM 544 / DSM 9562</strain>
    </source>
</reference>
<dbReference type="eggNOG" id="COG1879">
    <property type="taxonomic scope" value="Bacteria"/>
</dbReference>
<evidence type="ECO:0000256" key="3">
    <source>
        <dbReference type="ARBA" id="ARBA00022729"/>
    </source>
</evidence>
<organism evidence="6 7">
    <name type="scientific">Halothermothrix orenii (strain H 168 / OCM 544 / DSM 9562)</name>
    <dbReference type="NCBI Taxonomy" id="373903"/>
    <lineage>
        <taxon>Bacteria</taxon>
        <taxon>Bacillati</taxon>
        <taxon>Bacillota</taxon>
        <taxon>Clostridia</taxon>
        <taxon>Halanaerobiales</taxon>
        <taxon>Halothermotrichaceae</taxon>
        <taxon>Halothermothrix</taxon>
    </lineage>
</organism>
<keyword evidence="6" id="KW-0762">Sugar transport</keyword>
<evidence type="ECO:0000259" key="5">
    <source>
        <dbReference type="Pfam" id="PF13407"/>
    </source>
</evidence>
<comment type="similarity">
    <text evidence="2">Belongs to the bacterial solute-binding protein 2 family.</text>
</comment>
<dbReference type="PANTHER" id="PTHR46847">
    <property type="entry name" value="D-ALLOSE-BINDING PERIPLASMIC PROTEIN-RELATED"/>
    <property type="match status" value="1"/>
</dbReference>
<dbReference type="STRING" id="373903.Hore_00090"/>
<comment type="subcellular location">
    <subcellularLocation>
        <location evidence="1">Cell envelope</location>
    </subcellularLocation>
</comment>
<proteinExistence type="inferred from homology"/>
<evidence type="ECO:0000313" key="6">
    <source>
        <dbReference type="EMBL" id="ACL68772.1"/>
    </source>
</evidence>
<keyword evidence="3" id="KW-0732">Signal</keyword>
<dbReference type="Gene3D" id="3.40.50.2300">
    <property type="match status" value="2"/>
</dbReference>
<dbReference type="AlphaFoldDB" id="B8CZP2"/>
<dbReference type="InterPro" id="IPR025997">
    <property type="entry name" value="SBP_2_dom"/>
</dbReference>
<feature type="transmembrane region" description="Helical" evidence="4">
    <location>
        <begin position="38"/>
        <end position="57"/>
    </location>
</feature>
<dbReference type="GO" id="GO:0030313">
    <property type="term" value="C:cell envelope"/>
    <property type="evidence" value="ECO:0007669"/>
    <property type="project" value="UniProtKB-SubCell"/>
</dbReference>
<accession>B8CZP2</accession>
<keyword evidence="4" id="KW-0812">Transmembrane</keyword>
<sequence>MDFLKSVVLSSVVLSNVLFIKKFIKILYTHYQKVNRKIIYISLIIGIISLMVIPLSGCSPASGESKKPEKVKIGVTVATMKYDVFYLIKEAMFDNQERENATLIWKDAGYDEKRQAQHIDEFIKEKVDVVIIHPVNPITSGKLVKKLSSKKIPVLALRRLPYEVGLDGYIPANNFRIGMEQAIYVADQIDHEGKVVILKGDKKTNSAQLITWGNKQILKKEPGIKIVAEKWHEFDKVEEAAKTTRQALEKYPDIKAILANNSRLAMQAVKVLKEKN</sequence>
<dbReference type="InterPro" id="IPR028082">
    <property type="entry name" value="Peripla_BP_I"/>
</dbReference>
<feature type="domain" description="Periplasmic binding protein" evidence="5">
    <location>
        <begin position="73"/>
        <end position="275"/>
    </location>
</feature>
<evidence type="ECO:0000313" key="7">
    <source>
        <dbReference type="Proteomes" id="UP000000719"/>
    </source>
</evidence>
<dbReference type="GO" id="GO:0030246">
    <property type="term" value="F:carbohydrate binding"/>
    <property type="evidence" value="ECO:0007669"/>
    <property type="project" value="UniProtKB-ARBA"/>
</dbReference>